<dbReference type="PANTHER" id="PTHR43744">
    <property type="entry name" value="ABC TRANSPORTER PERMEASE PROTEIN MG189-RELATED-RELATED"/>
    <property type="match status" value="1"/>
</dbReference>
<dbReference type="Gene3D" id="1.10.3720.10">
    <property type="entry name" value="MetI-like"/>
    <property type="match status" value="1"/>
</dbReference>
<feature type="transmembrane region" description="Helical" evidence="7">
    <location>
        <begin position="54"/>
        <end position="75"/>
    </location>
</feature>
<proteinExistence type="predicted"/>
<name>A0ABN6NQ98_9ENTE</name>
<dbReference type="EMBL" id="AP025635">
    <property type="protein sequence ID" value="BDG67213.1"/>
    <property type="molecule type" value="Genomic_DNA"/>
</dbReference>
<evidence type="ECO:0000256" key="3">
    <source>
        <dbReference type="ARBA" id="ARBA00022475"/>
    </source>
</evidence>
<dbReference type="InterPro" id="IPR000515">
    <property type="entry name" value="MetI-like"/>
</dbReference>
<dbReference type="PANTHER" id="PTHR43744:SF8">
    <property type="entry name" value="SN-GLYCEROL-3-PHOSPHATE TRANSPORT SYSTEM PERMEASE PROTEIN UGPE"/>
    <property type="match status" value="1"/>
</dbReference>
<keyword evidence="3" id="KW-1003">Cell membrane</keyword>
<evidence type="ECO:0000256" key="7">
    <source>
        <dbReference type="SAM" id="Phobius"/>
    </source>
</evidence>
<dbReference type="Proteomes" id="UP000831692">
    <property type="component" value="Chromosome"/>
</dbReference>
<gene>
    <name evidence="9" type="ORF">ENLAB_07770</name>
</gene>
<evidence type="ECO:0000256" key="4">
    <source>
        <dbReference type="ARBA" id="ARBA00022692"/>
    </source>
</evidence>
<reference evidence="9 10" key="1">
    <citation type="submission" date="2022-03" db="EMBL/GenBank/DDBJ databases">
        <title>Complete genome sequence of Enterococcus innesii DB-1.</title>
        <authorList>
            <person name="Fukuda D."/>
            <person name="Nolasco-Hipolito C."/>
        </authorList>
    </citation>
    <scope>NUCLEOTIDE SEQUENCE [LARGE SCALE GENOMIC DNA]</scope>
    <source>
        <strain evidence="9 10">DB-1</strain>
    </source>
</reference>
<comment type="subcellular location">
    <subcellularLocation>
        <location evidence="1">Cell membrane</location>
        <topology evidence="1">Multi-pass membrane protein</topology>
    </subcellularLocation>
</comment>
<evidence type="ECO:0000259" key="8">
    <source>
        <dbReference type="PROSITE" id="PS50928"/>
    </source>
</evidence>
<evidence type="ECO:0000313" key="10">
    <source>
        <dbReference type="Proteomes" id="UP000831692"/>
    </source>
</evidence>
<evidence type="ECO:0000313" key="9">
    <source>
        <dbReference type="EMBL" id="BDG67213.1"/>
    </source>
</evidence>
<keyword evidence="10" id="KW-1185">Reference proteome</keyword>
<accession>A0ABN6NQ98</accession>
<evidence type="ECO:0000256" key="6">
    <source>
        <dbReference type="ARBA" id="ARBA00023136"/>
    </source>
</evidence>
<evidence type="ECO:0000256" key="2">
    <source>
        <dbReference type="ARBA" id="ARBA00022448"/>
    </source>
</evidence>
<protein>
    <recommendedName>
        <fullName evidence="8">ABC transmembrane type-1 domain-containing protein</fullName>
    </recommendedName>
</protein>
<dbReference type="PROSITE" id="PS50928">
    <property type="entry name" value="ABC_TM1"/>
    <property type="match status" value="1"/>
</dbReference>
<evidence type="ECO:0000256" key="5">
    <source>
        <dbReference type="ARBA" id="ARBA00022989"/>
    </source>
</evidence>
<keyword evidence="5 7" id="KW-1133">Transmembrane helix</keyword>
<feature type="domain" description="ABC transmembrane type-1" evidence="8">
    <location>
        <begin position="1"/>
        <end position="75"/>
    </location>
</feature>
<sequence>MLPIARPIIMTLGIFSFQWRWKDYIWPLLVLNDPKKYTLQVAIRSLVGAENINWTILIAASVISILPLLLVFLAFQRWILDSNLDSGLKEKKCRLLRRTFLLLWMNGVTEQRRFLF</sequence>
<keyword evidence="4 7" id="KW-0812">Transmembrane</keyword>
<dbReference type="SUPFAM" id="SSF161098">
    <property type="entry name" value="MetI-like"/>
    <property type="match status" value="1"/>
</dbReference>
<organism evidence="9 10">
    <name type="scientific">Enterococcus innesii</name>
    <dbReference type="NCBI Taxonomy" id="2839759"/>
    <lineage>
        <taxon>Bacteria</taxon>
        <taxon>Bacillati</taxon>
        <taxon>Bacillota</taxon>
        <taxon>Bacilli</taxon>
        <taxon>Lactobacillales</taxon>
        <taxon>Enterococcaceae</taxon>
        <taxon>Enterococcus</taxon>
    </lineage>
</organism>
<evidence type="ECO:0000256" key="1">
    <source>
        <dbReference type="ARBA" id="ARBA00004651"/>
    </source>
</evidence>
<keyword evidence="2" id="KW-0813">Transport</keyword>
<dbReference type="InterPro" id="IPR035906">
    <property type="entry name" value="MetI-like_sf"/>
</dbReference>
<keyword evidence="6 7" id="KW-0472">Membrane</keyword>